<protein>
    <submittedName>
        <fullName evidence="2">Glycine--tRNA ligase beta subunit</fullName>
    </submittedName>
</protein>
<organism evidence="2 3">
    <name type="scientific">Gossypium arboreum</name>
    <name type="common">Tree cotton</name>
    <name type="synonym">Gossypium nanking</name>
    <dbReference type="NCBI Taxonomy" id="29729"/>
    <lineage>
        <taxon>Eukaryota</taxon>
        <taxon>Viridiplantae</taxon>
        <taxon>Streptophyta</taxon>
        <taxon>Embryophyta</taxon>
        <taxon>Tracheophyta</taxon>
        <taxon>Spermatophyta</taxon>
        <taxon>Magnoliopsida</taxon>
        <taxon>eudicotyledons</taxon>
        <taxon>Gunneridae</taxon>
        <taxon>Pentapetalae</taxon>
        <taxon>rosids</taxon>
        <taxon>malvids</taxon>
        <taxon>Malvales</taxon>
        <taxon>Malvaceae</taxon>
        <taxon>Malvoideae</taxon>
        <taxon>Gossypium</taxon>
    </lineage>
</organism>
<reference evidence="3" key="1">
    <citation type="submission" date="2014-09" db="EMBL/GenBank/DDBJ databases">
        <authorList>
            <person name="Mudge J."/>
            <person name="Ramaraj T."/>
            <person name="Lindquist I.E."/>
            <person name="Bharti A.K."/>
            <person name="Sundararajan A."/>
            <person name="Cameron C.T."/>
            <person name="Woodward J.E."/>
            <person name="May G.D."/>
            <person name="Brubaker C."/>
            <person name="Broadhvest J."/>
            <person name="Wilkins T.A."/>
        </authorList>
    </citation>
    <scope>NUCLEOTIDE SEQUENCE</scope>
    <source>
        <strain evidence="3">cv. AKA8401</strain>
    </source>
</reference>
<dbReference type="EMBL" id="KN432663">
    <property type="protein sequence ID" value="KHG25506.1"/>
    <property type="molecule type" value="Genomic_DNA"/>
</dbReference>
<dbReference type="GO" id="GO:0016874">
    <property type="term" value="F:ligase activity"/>
    <property type="evidence" value="ECO:0007669"/>
    <property type="project" value="UniProtKB-KW"/>
</dbReference>
<sequence length="80" mass="9267">MYFKCFHLCMNCVIDLTDTFDNVLISGKSQSNLRNRLGYEWHVTRVLCYVIQVLVLYILPVAEYIVICYGYLTACVSSTE</sequence>
<dbReference type="Proteomes" id="UP000032142">
    <property type="component" value="Unassembled WGS sequence"/>
</dbReference>
<dbReference type="AlphaFoldDB" id="A0A0B0PQ25"/>
<name>A0A0B0PQ25_GOSAR</name>
<proteinExistence type="predicted"/>
<keyword evidence="1" id="KW-0812">Transmembrane</keyword>
<keyword evidence="2" id="KW-0436">Ligase</keyword>
<keyword evidence="3" id="KW-1185">Reference proteome</keyword>
<evidence type="ECO:0000313" key="3">
    <source>
        <dbReference type="Proteomes" id="UP000032142"/>
    </source>
</evidence>
<evidence type="ECO:0000313" key="2">
    <source>
        <dbReference type="EMBL" id="KHG25506.1"/>
    </source>
</evidence>
<gene>
    <name evidence="2" type="ORF">F383_31852</name>
</gene>
<evidence type="ECO:0000256" key="1">
    <source>
        <dbReference type="SAM" id="Phobius"/>
    </source>
</evidence>
<feature type="transmembrane region" description="Helical" evidence="1">
    <location>
        <begin position="46"/>
        <end position="72"/>
    </location>
</feature>
<accession>A0A0B0PQ25</accession>
<keyword evidence="1" id="KW-1133">Transmembrane helix</keyword>
<keyword evidence="1" id="KW-0472">Membrane</keyword>